<dbReference type="InterPro" id="IPR051052">
    <property type="entry name" value="Diverse_substrate_MTase"/>
</dbReference>
<sequence length="324" mass="34974">MPTYLFLSSGNVLADRRYDFARELLARGEAEAAADLLTQAVELAPDFTSAWFALGEIRQDRLGDRDGAIDAFRRARAADPRDRHGAGLRLMRLGAADLDAMSPAYVGALFDQYAPRFDKSLVEDLGYRGPALLLEAVREVCATTGRVMVFRRAIDLGCGTGLVGRAFAPIVSEIIGFDLSPQMIERARANRVYARLAVTDLVQGLANESPASAELILAADVLIYIQDVAPLLREATRVLQPGGLLAVTAETHAGDGVVLTAGLRFAQAESYLREELQQAGLAVALLQHASARNENQAPLPGLVVVAFKSDDEVRRVEPETPCDT</sequence>
<evidence type="ECO:0000256" key="3">
    <source>
        <dbReference type="ARBA" id="ARBA00022679"/>
    </source>
</evidence>
<evidence type="ECO:0000313" key="5">
    <source>
        <dbReference type="EMBL" id="UYO40526.1"/>
    </source>
</evidence>
<dbReference type="SUPFAM" id="SSF48452">
    <property type="entry name" value="TPR-like"/>
    <property type="match status" value="1"/>
</dbReference>
<proteinExistence type="inferred from homology"/>
<dbReference type="CDD" id="cd02440">
    <property type="entry name" value="AdoMet_MTases"/>
    <property type="match status" value="1"/>
</dbReference>
<dbReference type="RefSeq" id="WP_264075538.1">
    <property type="nucleotide sequence ID" value="NZ_CP076676.1"/>
</dbReference>
<dbReference type="GO" id="GO:0008757">
    <property type="term" value="F:S-adenosylmethionine-dependent methyltransferase activity"/>
    <property type="evidence" value="ECO:0007669"/>
    <property type="project" value="InterPro"/>
</dbReference>
<name>A0AAX3E0D6_RHOPL</name>
<dbReference type="InterPro" id="IPR019734">
    <property type="entry name" value="TPR_rpt"/>
</dbReference>
<evidence type="ECO:0000256" key="2">
    <source>
        <dbReference type="ARBA" id="ARBA00022603"/>
    </source>
</evidence>
<keyword evidence="3" id="KW-0808">Transferase</keyword>
<protein>
    <submittedName>
        <fullName evidence="5">Methyltransferase domain-containing protein</fullName>
    </submittedName>
</protein>
<dbReference type="GO" id="GO:0032259">
    <property type="term" value="P:methylation"/>
    <property type="evidence" value="ECO:0007669"/>
    <property type="project" value="UniProtKB-KW"/>
</dbReference>
<gene>
    <name evidence="5" type="ORF">KQX62_04240</name>
</gene>
<keyword evidence="2 5" id="KW-0489">Methyltransferase</keyword>
<dbReference type="SUPFAM" id="SSF53335">
    <property type="entry name" value="S-adenosyl-L-methionine-dependent methyltransferases"/>
    <property type="match status" value="1"/>
</dbReference>
<dbReference type="SMART" id="SM00028">
    <property type="entry name" value="TPR"/>
    <property type="match status" value="2"/>
</dbReference>
<dbReference type="Proteomes" id="UP001163166">
    <property type="component" value="Chromosome"/>
</dbReference>
<dbReference type="InterPro" id="IPR013216">
    <property type="entry name" value="Methyltransf_11"/>
</dbReference>
<comment type="similarity">
    <text evidence="1">Belongs to the methyltransferase superfamily.</text>
</comment>
<dbReference type="InterPro" id="IPR011990">
    <property type="entry name" value="TPR-like_helical_dom_sf"/>
</dbReference>
<dbReference type="InterPro" id="IPR029063">
    <property type="entry name" value="SAM-dependent_MTases_sf"/>
</dbReference>
<evidence type="ECO:0000313" key="6">
    <source>
        <dbReference type="Proteomes" id="UP001163166"/>
    </source>
</evidence>
<organism evidence="5 6">
    <name type="scientific">Rhodopseudomonas palustris</name>
    <dbReference type="NCBI Taxonomy" id="1076"/>
    <lineage>
        <taxon>Bacteria</taxon>
        <taxon>Pseudomonadati</taxon>
        <taxon>Pseudomonadota</taxon>
        <taxon>Alphaproteobacteria</taxon>
        <taxon>Hyphomicrobiales</taxon>
        <taxon>Nitrobacteraceae</taxon>
        <taxon>Rhodopseudomonas</taxon>
    </lineage>
</organism>
<evidence type="ECO:0000259" key="4">
    <source>
        <dbReference type="Pfam" id="PF08241"/>
    </source>
</evidence>
<dbReference type="Gene3D" id="3.40.50.150">
    <property type="entry name" value="Vaccinia Virus protein VP39"/>
    <property type="match status" value="1"/>
</dbReference>
<accession>A0AAX3E0D6</accession>
<dbReference type="PANTHER" id="PTHR44942:SF4">
    <property type="entry name" value="METHYLTRANSFERASE TYPE 11 DOMAIN-CONTAINING PROTEIN"/>
    <property type="match status" value="1"/>
</dbReference>
<reference evidence="5" key="1">
    <citation type="journal article" date="2022" name="Biol. Control">
        <title>In silico genomic analysis of Rhodopseudomonas palustris strains revealed potential biocontrol agents and crop yield enhancers.</title>
        <authorList>
            <person name="Surachat K."/>
            <person name="Kantachote D."/>
            <person name="Deachamag P."/>
            <person name="Wonglapsuwan M."/>
        </authorList>
    </citation>
    <scope>NUCLEOTIDE SEQUENCE</scope>
    <source>
        <strain evidence="5">TLS06</strain>
    </source>
</reference>
<dbReference type="EMBL" id="CP076676">
    <property type="protein sequence ID" value="UYO40526.1"/>
    <property type="molecule type" value="Genomic_DNA"/>
</dbReference>
<dbReference type="Gene3D" id="1.25.40.10">
    <property type="entry name" value="Tetratricopeptide repeat domain"/>
    <property type="match status" value="1"/>
</dbReference>
<dbReference type="Pfam" id="PF08241">
    <property type="entry name" value="Methyltransf_11"/>
    <property type="match status" value="1"/>
</dbReference>
<dbReference type="AlphaFoldDB" id="A0AAX3E0D6"/>
<feature type="domain" description="Methyltransferase type 11" evidence="4">
    <location>
        <begin position="155"/>
        <end position="246"/>
    </location>
</feature>
<dbReference type="PANTHER" id="PTHR44942">
    <property type="entry name" value="METHYLTRANSF_11 DOMAIN-CONTAINING PROTEIN"/>
    <property type="match status" value="1"/>
</dbReference>
<evidence type="ECO:0000256" key="1">
    <source>
        <dbReference type="ARBA" id="ARBA00008361"/>
    </source>
</evidence>